<dbReference type="SUPFAM" id="SSF49299">
    <property type="entry name" value="PKD domain"/>
    <property type="match status" value="2"/>
</dbReference>
<dbReference type="PANTHER" id="PTHR36842:SF1">
    <property type="entry name" value="PROTEIN TOLB"/>
    <property type="match status" value="1"/>
</dbReference>
<dbReference type="Pfam" id="PF18911">
    <property type="entry name" value="PKD_4"/>
    <property type="match status" value="2"/>
</dbReference>
<dbReference type="InterPro" id="IPR013783">
    <property type="entry name" value="Ig-like_fold"/>
</dbReference>
<dbReference type="Gene3D" id="3.20.20.80">
    <property type="entry name" value="Glycosidases"/>
    <property type="match status" value="1"/>
</dbReference>
<dbReference type="SUPFAM" id="SSF49785">
    <property type="entry name" value="Galactose-binding domain-like"/>
    <property type="match status" value="1"/>
</dbReference>
<dbReference type="InterPro" id="IPR008928">
    <property type="entry name" value="6-hairpin_glycosidase_sf"/>
</dbReference>
<dbReference type="Gene3D" id="2.60.120.260">
    <property type="entry name" value="Galactose-binding domain-like"/>
    <property type="match status" value="1"/>
</dbReference>
<dbReference type="InterPro" id="IPR022409">
    <property type="entry name" value="PKD/Chitinase_dom"/>
</dbReference>
<dbReference type="Pfam" id="PF18962">
    <property type="entry name" value="Por_Secre_tail"/>
    <property type="match status" value="1"/>
</dbReference>
<comment type="similarity">
    <text evidence="2">Belongs to the glycosyl hydrolase 8 (cellulase D) family.</text>
</comment>
<evidence type="ECO:0000256" key="9">
    <source>
        <dbReference type="SAM" id="MobiDB-lite"/>
    </source>
</evidence>
<keyword evidence="13" id="KW-1185">Reference proteome</keyword>
<dbReference type="InterPro" id="IPR035986">
    <property type="entry name" value="PKD_dom_sf"/>
</dbReference>
<dbReference type="InterPro" id="IPR000601">
    <property type="entry name" value="PKD_dom"/>
</dbReference>
<dbReference type="GO" id="GO:0008810">
    <property type="term" value="F:cellulase activity"/>
    <property type="evidence" value="ECO:0007669"/>
    <property type="project" value="UniProtKB-EC"/>
</dbReference>
<dbReference type="SMART" id="SM00606">
    <property type="entry name" value="CBD_IV"/>
    <property type="match status" value="1"/>
</dbReference>
<dbReference type="SMART" id="SM00089">
    <property type="entry name" value="PKD"/>
    <property type="match status" value="2"/>
</dbReference>
<evidence type="ECO:0000256" key="1">
    <source>
        <dbReference type="ARBA" id="ARBA00000966"/>
    </source>
</evidence>
<dbReference type="GO" id="GO:0030246">
    <property type="term" value="F:carbohydrate binding"/>
    <property type="evidence" value="ECO:0007669"/>
    <property type="project" value="InterPro"/>
</dbReference>
<dbReference type="Pfam" id="PF01270">
    <property type="entry name" value="Glyco_hydro_8"/>
    <property type="match status" value="1"/>
</dbReference>
<gene>
    <name evidence="12" type="ORF">SAMN04488508_1072</name>
</gene>
<evidence type="ECO:0000313" key="13">
    <source>
        <dbReference type="Proteomes" id="UP000184432"/>
    </source>
</evidence>
<dbReference type="PRINTS" id="PR00735">
    <property type="entry name" value="GLHYDRLASE8"/>
</dbReference>
<organism evidence="12 13">
    <name type="scientific">Aquimarina spongiae</name>
    <dbReference type="NCBI Taxonomy" id="570521"/>
    <lineage>
        <taxon>Bacteria</taxon>
        <taxon>Pseudomonadati</taxon>
        <taxon>Bacteroidota</taxon>
        <taxon>Flavobacteriia</taxon>
        <taxon>Flavobacteriales</taxon>
        <taxon>Flavobacteriaceae</taxon>
        <taxon>Aquimarina</taxon>
    </lineage>
</organism>
<feature type="domain" description="PKD" evidence="10">
    <location>
        <begin position="588"/>
        <end position="674"/>
    </location>
</feature>
<dbReference type="CDD" id="cd00146">
    <property type="entry name" value="PKD"/>
    <property type="match status" value="1"/>
</dbReference>
<dbReference type="EC" id="3.2.1.4" evidence="3"/>
<feature type="domain" description="CBM6" evidence="11">
    <location>
        <begin position="439"/>
        <end position="578"/>
    </location>
</feature>
<accession>A0A1M6HYW3</accession>
<dbReference type="Gene3D" id="1.50.10.10">
    <property type="match status" value="1"/>
</dbReference>
<keyword evidence="4" id="KW-0732">Signal</keyword>
<dbReference type="SUPFAM" id="SSF51445">
    <property type="entry name" value="(Trans)glycosidases"/>
    <property type="match status" value="1"/>
</dbReference>
<dbReference type="InterPro" id="IPR012341">
    <property type="entry name" value="6hp_glycosidase-like_sf"/>
</dbReference>
<feature type="domain" description="PKD" evidence="10">
    <location>
        <begin position="1079"/>
        <end position="1161"/>
    </location>
</feature>
<evidence type="ECO:0000256" key="8">
    <source>
        <dbReference type="ARBA" id="ARBA00023326"/>
    </source>
</evidence>
<comment type="catalytic activity">
    <reaction evidence="1">
        <text>Endohydrolysis of (1-&gt;4)-beta-D-glucosidic linkages in cellulose, lichenin and cereal beta-D-glucans.</text>
        <dbReference type="EC" id="3.2.1.4"/>
    </reaction>
</comment>
<dbReference type="InterPro" id="IPR026444">
    <property type="entry name" value="Secre_tail"/>
</dbReference>
<dbReference type="InterPro" id="IPR017853">
    <property type="entry name" value="GH"/>
</dbReference>
<keyword evidence="8" id="KW-0119">Carbohydrate metabolism</keyword>
<dbReference type="InterPro" id="IPR001547">
    <property type="entry name" value="Glyco_hydro_5"/>
</dbReference>
<protein>
    <recommendedName>
        <fullName evidence="3">cellulase</fullName>
        <ecNumber evidence="3">3.2.1.4</ecNumber>
    </recommendedName>
</protein>
<keyword evidence="8" id="KW-0624">Polysaccharide degradation</keyword>
<evidence type="ECO:0000313" key="12">
    <source>
        <dbReference type="EMBL" id="SHJ27398.1"/>
    </source>
</evidence>
<dbReference type="InterPro" id="IPR002037">
    <property type="entry name" value="Glyco_hydro_8"/>
</dbReference>
<dbReference type="InterPro" id="IPR008979">
    <property type="entry name" value="Galactose-bd-like_sf"/>
</dbReference>
<feature type="region of interest" description="Disordered" evidence="9">
    <location>
        <begin position="459"/>
        <end position="481"/>
    </location>
</feature>
<keyword evidence="6" id="KW-0136">Cellulose degradation</keyword>
<dbReference type="RefSeq" id="WP_073317675.1">
    <property type="nucleotide sequence ID" value="NZ_FQYP01000007.1"/>
</dbReference>
<dbReference type="STRING" id="570521.SAMN04488508_1072"/>
<evidence type="ECO:0000256" key="7">
    <source>
        <dbReference type="ARBA" id="ARBA00023295"/>
    </source>
</evidence>
<sequence length="1641" mass="178994">MNIPSKFLKTLLVFALLVLGWNNQQVFSQNTIRVQGDKIYSSCGEEIVMRGVNEMFVWSQDRTGERILPEIAKTGSNAVRLVWTTEGPENELDALINNSIKNKMVPVAELHDATGDFSKLQLLLDYWKKPAVLATIQKYKKWLIVNIGNEVGNGSESTAQWVNYYKDAITQLRDAGVDTPLMIDCGGYGNQERYFLEGGKELLEFDPLHNIIFAVHTYWTNGDDQAKIDRLNAMILDARQKELPYIIGEGPQKVASPVACGQSFPYKEMIKRLEEEKIGWLSWSWGAVDNNDCGAPNSELDITTDGVFGNWATTFAEEICVTDVNSIQNTSVIPQSMINPGIPACGVTYTIVASAGTGGSISPSGDVIVSENDNQIFDITADRGFKIEDVVVDGSSLGAISTHTFSNVTSDHTIDVVFSAIPLPPQVPYVNGQPQSIPGKIKATSFDLGGEVVAYHDTTVGNEGDGIRQEEDVDTESGGDGGNIGYTATGEWIEYTVDVVQAGTYTIDVLVASAVSTGAYHLEFDGIDVTGIQQVASTGGWISYIPQKISNVTLNAGEQVMRIFIDGGSFNFSTMTFTKEGDTTNNPPVAAFTTSVTSGAAPLEVDFNASTSSDPDGDTLTYAWDFGNGQTATAVTPSMTFVDPGTYTVMLTVDDGNGSTSKVEKIITVNNGDSRPAPVIPDQPSFTTDIYRNMFVESGRTTLEVSTRLDQIWNQFFVNGDVNSERLYYEVGNDMAYILDTGNNDIRSEGMSYGMMICVQLDKKEQFDKLWKFAKTHSQHQPGTTREGLFAWQLTTTDFSMIDQNPAPDGEEYFATALFFADAKWGSVADGNFDPQTDVFDYRGQANYILDSMLNKPSSDSGQCPTDLVNLTEKQIVFTPCGTSATFTDPSYHLAGFYEIWALYADNNNTLWSEMADVSRTYLLPRAAHPVTGLMPDYSEFDGTPKNIGTHANFEFDAWRNIMNMGFDFAWFQKNKTSIQPLINRQIDFFKDKPNYPGLWTLDGTPRNTDHNPGLVACNAVGSLALEDAKIWPFVDELFELSIPSGQFRYYDGLLYMMSFMHLAGEFKIYKPNTNNQNPIASIVSNVDGGVAPVTITFDGTGSTDPSGESLSYSWDFDNGETATTATTTTTYTSLGTYTVTLVVTNTSGQTDSITKTITVTDGNVSCAFGAPLATPLPSINTSFENVFVLGNGGPNLNNVTKFEINWDVGNNGLYQLSMSTNDGSPNWWNDFLPKVTQNFNSSEPEITITDSGFSGLDGSYWATIDTDNFVLVSKTGGFTIYFSTSVIAPNCDGGTTPTPVVEGGSISGGPFSFIVEDGIIDNVSGISLVGNRGANSQWVVTDDQNNILGLPVTIESVDFDTTGTGTCLIWNLSYEDGLQGLTMNANINTLVGDFDFSNSISVFRNPASSGGGDCTFGTPLDSALPSINSAFENVFVLGDGGPDLSNIIKFEVNWDQTNNGFYQFSMNTNDGIPNWWNDLLPKVTHSFDELQPSILITASGIPGLDGDYWVGLDGSNFVLVSKSKGFSIYFSTSSISPDCTNATADGIAETDVVISPNPAVNYIHVDISQDELQKHSGITQLQLHLYTLTGLTITTKFIEERKQNIQTVIPVEGLESGIYILEIVDYKTNTQIRKKIIIHR</sequence>
<evidence type="ECO:0000256" key="3">
    <source>
        <dbReference type="ARBA" id="ARBA00012601"/>
    </source>
</evidence>
<dbReference type="OrthoDB" id="9808897at2"/>
<dbReference type="Gene3D" id="2.60.40.10">
    <property type="entry name" value="Immunoglobulins"/>
    <property type="match status" value="2"/>
</dbReference>
<dbReference type="GO" id="GO:0030245">
    <property type="term" value="P:cellulose catabolic process"/>
    <property type="evidence" value="ECO:0007669"/>
    <property type="project" value="UniProtKB-KW"/>
</dbReference>
<dbReference type="EMBL" id="FQYP01000007">
    <property type="protein sequence ID" value="SHJ27398.1"/>
    <property type="molecule type" value="Genomic_DNA"/>
</dbReference>
<dbReference type="Pfam" id="PF00150">
    <property type="entry name" value="Cellulase"/>
    <property type="match status" value="1"/>
</dbReference>
<dbReference type="SUPFAM" id="SSF48208">
    <property type="entry name" value="Six-hairpin glycosidases"/>
    <property type="match status" value="1"/>
</dbReference>
<dbReference type="PROSITE" id="PS51175">
    <property type="entry name" value="CBM6"/>
    <property type="match status" value="1"/>
</dbReference>
<reference evidence="13" key="1">
    <citation type="submission" date="2016-11" db="EMBL/GenBank/DDBJ databases">
        <authorList>
            <person name="Varghese N."/>
            <person name="Submissions S."/>
        </authorList>
    </citation>
    <scope>NUCLEOTIDE SEQUENCE [LARGE SCALE GENOMIC DNA]</scope>
    <source>
        <strain evidence="13">DSM 22623</strain>
    </source>
</reference>
<dbReference type="Pfam" id="PF03422">
    <property type="entry name" value="CBM_6"/>
    <property type="match status" value="1"/>
</dbReference>
<name>A0A1M6HYW3_9FLAO</name>
<dbReference type="PROSITE" id="PS50093">
    <property type="entry name" value="PKD"/>
    <property type="match status" value="2"/>
</dbReference>
<evidence type="ECO:0000256" key="4">
    <source>
        <dbReference type="ARBA" id="ARBA00022729"/>
    </source>
</evidence>
<evidence type="ECO:0000259" key="10">
    <source>
        <dbReference type="PROSITE" id="PS50093"/>
    </source>
</evidence>
<evidence type="ECO:0000256" key="2">
    <source>
        <dbReference type="ARBA" id="ARBA00009209"/>
    </source>
</evidence>
<dbReference type="PANTHER" id="PTHR36842">
    <property type="entry name" value="PROTEIN TOLB HOMOLOG"/>
    <property type="match status" value="1"/>
</dbReference>
<dbReference type="Proteomes" id="UP000184432">
    <property type="component" value="Unassembled WGS sequence"/>
</dbReference>
<keyword evidence="5" id="KW-0378">Hydrolase</keyword>
<dbReference type="InterPro" id="IPR005084">
    <property type="entry name" value="CBM6"/>
</dbReference>
<evidence type="ECO:0000256" key="5">
    <source>
        <dbReference type="ARBA" id="ARBA00022801"/>
    </source>
</evidence>
<keyword evidence="7" id="KW-0326">Glycosidase</keyword>
<dbReference type="InterPro" id="IPR006584">
    <property type="entry name" value="Cellulose-bd_IV"/>
</dbReference>
<evidence type="ECO:0000256" key="6">
    <source>
        <dbReference type="ARBA" id="ARBA00023001"/>
    </source>
</evidence>
<evidence type="ECO:0000259" key="11">
    <source>
        <dbReference type="PROSITE" id="PS51175"/>
    </source>
</evidence>
<proteinExistence type="inferred from homology"/>
<dbReference type="CDD" id="cd04080">
    <property type="entry name" value="CBM6_cellulase-like"/>
    <property type="match status" value="1"/>
</dbReference>